<keyword evidence="2" id="KW-1185">Reference proteome</keyword>
<dbReference type="EMBL" id="UZAI01004153">
    <property type="protein sequence ID" value="VDO84622.1"/>
    <property type="molecule type" value="Genomic_DNA"/>
</dbReference>
<protein>
    <submittedName>
        <fullName evidence="1">Uncharacterized protein</fullName>
    </submittedName>
</protein>
<organism evidence="1 2">
    <name type="scientific">Schistosoma margrebowiei</name>
    <dbReference type="NCBI Taxonomy" id="48269"/>
    <lineage>
        <taxon>Eukaryota</taxon>
        <taxon>Metazoa</taxon>
        <taxon>Spiralia</taxon>
        <taxon>Lophotrochozoa</taxon>
        <taxon>Platyhelminthes</taxon>
        <taxon>Trematoda</taxon>
        <taxon>Digenea</taxon>
        <taxon>Strigeidida</taxon>
        <taxon>Schistosomatoidea</taxon>
        <taxon>Schistosomatidae</taxon>
        <taxon>Schistosoma</taxon>
    </lineage>
</organism>
<name>A0A3P8CK77_9TREM</name>
<dbReference type="Proteomes" id="UP000277204">
    <property type="component" value="Unassembled WGS sequence"/>
</dbReference>
<sequence length="61" mass="7049">MFPQDPGALAHHWFGIRVFQLPKLDSPYPPNIRFSSFQFGEQHPRYEKAVSRTSLAEAIYA</sequence>
<dbReference type="AlphaFoldDB" id="A0A3P8CK77"/>
<evidence type="ECO:0000313" key="1">
    <source>
        <dbReference type="EMBL" id="VDO84622.1"/>
    </source>
</evidence>
<gene>
    <name evidence="1" type="ORF">SMRZ_LOCUS9064</name>
</gene>
<evidence type="ECO:0000313" key="2">
    <source>
        <dbReference type="Proteomes" id="UP000277204"/>
    </source>
</evidence>
<proteinExistence type="predicted"/>
<reference evidence="1 2" key="1">
    <citation type="submission" date="2018-11" db="EMBL/GenBank/DDBJ databases">
        <authorList>
            <consortium name="Pathogen Informatics"/>
        </authorList>
    </citation>
    <scope>NUCLEOTIDE SEQUENCE [LARGE SCALE GENOMIC DNA]</scope>
    <source>
        <strain evidence="1 2">Zambia</strain>
    </source>
</reference>
<accession>A0A3P8CK77</accession>